<comment type="function">
    <text evidence="1">Site-specific tyrosine recombinase, which acts by catalyzing the cutting and rejoining of the recombining DNA molecules.</text>
</comment>
<dbReference type="PANTHER" id="PTHR30349:SF64">
    <property type="entry name" value="PROPHAGE INTEGRASE INTD-RELATED"/>
    <property type="match status" value="1"/>
</dbReference>
<evidence type="ECO:0000256" key="6">
    <source>
        <dbReference type="PROSITE-ProRule" id="PRU01248"/>
    </source>
</evidence>
<gene>
    <name evidence="9" type="ORF">NK118_11490</name>
</gene>
<dbReference type="PANTHER" id="PTHR30349">
    <property type="entry name" value="PHAGE INTEGRASE-RELATED"/>
    <property type="match status" value="1"/>
</dbReference>
<dbReference type="Gene3D" id="1.10.150.130">
    <property type="match status" value="1"/>
</dbReference>
<feature type="domain" description="Core-binding (CB)" evidence="8">
    <location>
        <begin position="59"/>
        <end position="155"/>
    </location>
</feature>
<protein>
    <submittedName>
        <fullName evidence="9">Site-specific integrase</fullName>
    </submittedName>
</protein>
<evidence type="ECO:0000313" key="9">
    <source>
        <dbReference type="EMBL" id="MCP1110874.1"/>
    </source>
</evidence>
<dbReference type="Pfam" id="PF14659">
    <property type="entry name" value="Phage_int_SAM_3"/>
    <property type="match status" value="1"/>
</dbReference>
<comment type="similarity">
    <text evidence="2">Belongs to the 'phage' integrase family.</text>
</comment>
<dbReference type="InterPro" id="IPR011010">
    <property type="entry name" value="DNA_brk_join_enz"/>
</dbReference>
<keyword evidence="3" id="KW-0229">DNA integration</keyword>
<evidence type="ECO:0000313" key="10">
    <source>
        <dbReference type="Proteomes" id="UP001523565"/>
    </source>
</evidence>
<dbReference type="PROSITE" id="PS51898">
    <property type="entry name" value="TYR_RECOMBINASE"/>
    <property type="match status" value="1"/>
</dbReference>
<evidence type="ECO:0000256" key="1">
    <source>
        <dbReference type="ARBA" id="ARBA00003283"/>
    </source>
</evidence>
<comment type="caution">
    <text evidence="9">The sequence shown here is derived from an EMBL/GenBank/DDBJ whole genome shotgun (WGS) entry which is preliminary data.</text>
</comment>
<keyword evidence="10" id="KW-1185">Reference proteome</keyword>
<dbReference type="InterPro" id="IPR044068">
    <property type="entry name" value="CB"/>
</dbReference>
<evidence type="ECO:0000259" key="8">
    <source>
        <dbReference type="PROSITE" id="PS51900"/>
    </source>
</evidence>
<evidence type="ECO:0000256" key="2">
    <source>
        <dbReference type="ARBA" id="ARBA00008857"/>
    </source>
</evidence>
<evidence type="ECO:0000256" key="3">
    <source>
        <dbReference type="ARBA" id="ARBA00022908"/>
    </source>
</evidence>
<dbReference type="RefSeq" id="WP_262069755.1">
    <property type="nucleotide sequence ID" value="NZ_JAMXOC010000019.1"/>
</dbReference>
<dbReference type="EMBL" id="JAMZFV010000019">
    <property type="protein sequence ID" value="MCP1110874.1"/>
    <property type="molecule type" value="Genomic_DNA"/>
</dbReference>
<proteinExistence type="inferred from homology"/>
<keyword evidence="4 6" id="KW-0238">DNA-binding</keyword>
<feature type="domain" description="Tyr recombinase" evidence="7">
    <location>
        <begin position="176"/>
        <end position="406"/>
    </location>
</feature>
<evidence type="ECO:0000259" key="7">
    <source>
        <dbReference type="PROSITE" id="PS51898"/>
    </source>
</evidence>
<sequence length="460" mass="52534">MASIVKRKSKYAVVYTVTDENGVKRQKWESFATNADAKKRKAQVEYQLSTGDFIVPSAKTLKELLEEYVSIYGVNTWALSTYDSRKGLIDNYINPLIGDLKLDDITPRLMDKYYRDLLTVKAVPRPYQTPKNEYLNARRVQEIHKLLRNAFNQAVKWEMMTRNPVLNATIPKHEAKKREIWTSDILFKALELCDDDLLALALHLTFAGTLRMGELLGLTWDCVDISEESINSGTASIFIEKELQRVTKESMQLLNNKDVIRIFPAVLSSKHTVLVLKKPKTRTSVRKVFLPKTVAAMLVNKKQEIEELKDFFGEEYTDYSMVFCNPTGRPIEGQIINRAFSKLIRDNNLPKVVFHSLRHSSVTYKLKLNGGDMKSVQGDSGHAQLKMVADVYSHIIDDDRRINAQRLEETFYSKPGEKIIPEKKESLELPVASDEDKELLTKLLANPEMASLLKTLAKSL</sequence>
<dbReference type="InterPro" id="IPR002104">
    <property type="entry name" value="Integrase_catalytic"/>
</dbReference>
<organism evidence="9 10">
    <name type="scientific">Ohessyouella blattaphilus</name>
    <dbReference type="NCBI Taxonomy" id="2949333"/>
    <lineage>
        <taxon>Bacteria</taxon>
        <taxon>Bacillati</taxon>
        <taxon>Bacillota</taxon>
        <taxon>Clostridia</taxon>
        <taxon>Lachnospirales</taxon>
        <taxon>Lachnospiraceae</taxon>
        <taxon>Ohessyouella</taxon>
    </lineage>
</organism>
<dbReference type="InterPro" id="IPR050090">
    <property type="entry name" value="Tyrosine_recombinase_XerCD"/>
</dbReference>
<evidence type="ECO:0000256" key="5">
    <source>
        <dbReference type="ARBA" id="ARBA00023172"/>
    </source>
</evidence>
<dbReference type="CDD" id="cd01189">
    <property type="entry name" value="INT_ICEBs1_C_like"/>
    <property type="match status" value="1"/>
</dbReference>
<reference evidence="9 10" key="1">
    <citation type="journal article" date="2022" name="Genome Biol. Evol.">
        <title>Host diet, physiology and behaviors set the stage for Lachnospiraceae cladogenesis.</title>
        <authorList>
            <person name="Vera-Ponce De Leon A."/>
            <person name="Schneider M."/>
            <person name="Jahnes B.C."/>
            <person name="Sadowski V."/>
            <person name="Camuy-Velez L.A."/>
            <person name="Duan J."/>
            <person name="Sabree Z.L."/>
        </authorList>
    </citation>
    <scope>NUCLEOTIDE SEQUENCE [LARGE SCALE GENOMIC DNA]</scope>
    <source>
        <strain evidence="9 10">PAL227</strain>
    </source>
</reference>
<keyword evidence="5" id="KW-0233">DNA recombination</keyword>
<accession>A0ABT1EJJ4</accession>
<dbReference type="SUPFAM" id="SSF56349">
    <property type="entry name" value="DNA breaking-rejoining enzymes"/>
    <property type="match status" value="1"/>
</dbReference>
<evidence type="ECO:0000256" key="4">
    <source>
        <dbReference type="ARBA" id="ARBA00023125"/>
    </source>
</evidence>
<name>A0ABT1EJJ4_9FIRM</name>
<dbReference type="InterPro" id="IPR013762">
    <property type="entry name" value="Integrase-like_cat_sf"/>
</dbReference>
<dbReference type="Pfam" id="PF00589">
    <property type="entry name" value="Phage_integrase"/>
    <property type="match status" value="1"/>
</dbReference>
<dbReference type="InterPro" id="IPR004107">
    <property type="entry name" value="Integrase_SAM-like_N"/>
</dbReference>
<dbReference type="PROSITE" id="PS51900">
    <property type="entry name" value="CB"/>
    <property type="match status" value="1"/>
</dbReference>
<dbReference type="InterPro" id="IPR010998">
    <property type="entry name" value="Integrase_recombinase_N"/>
</dbReference>
<dbReference type="Proteomes" id="UP001523565">
    <property type="component" value="Unassembled WGS sequence"/>
</dbReference>
<dbReference type="Gene3D" id="1.10.443.10">
    <property type="entry name" value="Intergrase catalytic core"/>
    <property type="match status" value="1"/>
</dbReference>